<comment type="caution">
    <text evidence="2">The sequence shown here is derived from an EMBL/GenBank/DDBJ whole genome shotgun (WGS) entry which is preliminary data.</text>
</comment>
<evidence type="ECO:0000313" key="3">
    <source>
        <dbReference type="Proteomes" id="UP001225644"/>
    </source>
</evidence>
<organism evidence="2 3">
    <name type="scientific">Desulfofundulus luciae</name>
    <dbReference type="NCBI Taxonomy" id="74702"/>
    <lineage>
        <taxon>Bacteria</taxon>
        <taxon>Bacillati</taxon>
        <taxon>Bacillota</taxon>
        <taxon>Clostridia</taxon>
        <taxon>Eubacteriales</taxon>
        <taxon>Peptococcaceae</taxon>
        <taxon>Desulfofundulus</taxon>
    </lineage>
</organism>
<accession>A0ABU0B3Z4</accession>
<dbReference type="EMBL" id="JAUSUX010000027">
    <property type="protein sequence ID" value="MDQ0287446.1"/>
    <property type="molecule type" value="Genomic_DNA"/>
</dbReference>
<dbReference type="RefSeq" id="WP_307403294.1">
    <property type="nucleotide sequence ID" value="NZ_JAUSUX010000027.1"/>
</dbReference>
<keyword evidence="3" id="KW-1185">Reference proteome</keyword>
<gene>
    <name evidence="2" type="ORF">J2Z49_002574</name>
</gene>
<feature type="domain" description="DUF3786" evidence="1">
    <location>
        <begin position="22"/>
        <end position="194"/>
    </location>
</feature>
<name>A0ABU0B3Z4_9FIRM</name>
<reference evidence="2 3" key="1">
    <citation type="submission" date="2023-07" db="EMBL/GenBank/DDBJ databases">
        <title>Genomic Encyclopedia of Type Strains, Phase IV (KMG-IV): sequencing the most valuable type-strain genomes for metagenomic binning, comparative biology and taxonomic classification.</title>
        <authorList>
            <person name="Goeker M."/>
        </authorList>
    </citation>
    <scope>NUCLEOTIDE SEQUENCE [LARGE SCALE GENOMIC DNA]</scope>
    <source>
        <strain evidence="2 3">DSM 12396</strain>
    </source>
</reference>
<protein>
    <recommendedName>
        <fullName evidence="1">DUF3786 domain-containing protein</fullName>
    </recommendedName>
</protein>
<dbReference type="Proteomes" id="UP001225644">
    <property type="component" value="Unassembled WGS sequence"/>
</dbReference>
<dbReference type="InterPro" id="IPR024264">
    <property type="entry name" value="DUF3786"/>
</dbReference>
<evidence type="ECO:0000313" key="2">
    <source>
        <dbReference type="EMBL" id="MDQ0287446.1"/>
    </source>
</evidence>
<proteinExistence type="predicted"/>
<sequence length="219" mass="24098">MVNQLNAFSEAMRNFVSLASEPEAVVLRTGASYDAQRKIFLLPYFGQIYEIDLTGNVQRQGSPGVVPYNDRTLILQYLCSASGLPPRGHWLSFLELPHGAHHNAPFHTDALNPLAEAFGTRLEDFYRATRHLGGEPVNMGDAGAKIPALPKLPLAVTIWAGDEEFPPRANILFDAVAPTHLTTAALWVLGVELAHKLIAFIQPARQAVDWLGKNPVKRQ</sequence>
<evidence type="ECO:0000259" key="1">
    <source>
        <dbReference type="Pfam" id="PF12654"/>
    </source>
</evidence>
<dbReference type="Pfam" id="PF12654">
    <property type="entry name" value="DUF3786"/>
    <property type="match status" value="1"/>
</dbReference>